<keyword evidence="4" id="KW-1185">Reference proteome</keyword>
<sequence>MPHAEEPREPLADTRQAAPVLSSSTVFDGRVWGVRRDRFEYNGAEIEREYVDHSGAVAVLAIDDAERVLLIKQYRHPVRMREWEIPAGLLDIRGESPLRAAQRELAEETDLQAAEWSVLSEFYTSPGGSDEAIRIYLARGLTATASPFPRSDEEADIELRWVGLDELVDAVMARRLQNPSLVIGALAATVARSRGWQGLDAGDTSWPRHPKSEALGE</sequence>
<protein>
    <submittedName>
        <fullName evidence="3">ADP-ribose pyrophosphatase</fullName>
    </submittedName>
</protein>
<evidence type="ECO:0000313" key="3">
    <source>
        <dbReference type="EMBL" id="AMB58917.1"/>
    </source>
</evidence>
<dbReference type="Gene3D" id="3.90.79.10">
    <property type="entry name" value="Nucleoside Triphosphate Pyrophosphohydrolase"/>
    <property type="match status" value="1"/>
</dbReference>
<dbReference type="PROSITE" id="PS51462">
    <property type="entry name" value="NUDIX"/>
    <property type="match status" value="1"/>
</dbReference>
<dbReference type="PANTHER" id="PTHR11839">
    <property type="entry name" value="UDP/ADP-SUGAR PYROPHOSPHATASE"/>
    <property type="match status" value="1"/>
</dbReference>
<accession>A0A0X8E3K7</accession>
<evidence type="ECO:0000256" key="1">
    <source>
        <dbReference type="ARBA" id="ARBA00022801"/>
    </source>
</evidence>
<dbReference type="CDD" id="cd24158">
    <property type="entry name" value="NUDIX_ADPRase_Rv1700"/>
    <property type="match status" value="1"/>
</dbReference>
<evidence type="ECO:0000259" key="2">
    <source>
        <dbReference type="PROSITE" id="PS51462"/>
    </source>
</evidence>
<reference evidence="4" key="2">
    <citation type="submission" date="2016-01" db="EMBL/GenBank/DDBJ databases">
        <title>First complete genome sequence of a species in the genus Microterricola, an extremophilic cold active enzyme producing strain ERGS5:02 isolated from Sikkim Himalaya.</title>
        <authorList>
            <person name="Kumar R."/>
            <person name="Singh D."/>
            <person name="Swarnkar M.K."/>
        </authorList>
    </citation>
    <scope>NUCLEOTIDE SEQUENCE [LARGE SCALE GENOMIC DNA]</scope>
    <source>
        <strain evidence="4">ERGS5:02</strain>
    </source>
</reference>
<dbReference type="InterPro" id="IPR000086">
    <property type="entry name" value="NUDIX_hydrolase_dom"/>
</dbReference>
<dbReference type="GO" id="GO:0019693">
    <property type="term" value="P:ribose phosphate metabolic process"/>
    <property type="evidence" value="ECO:0007669"/>
    <property type="project" value="TreeGrafter"/>
</dbReference>
<gene>
    <name evidence="3" type="ORF">AWU67_08600</name>
</gene>
<dbReference type="GO" id="GO:0016787">
    <property type="term" value="F:hydrolase activity"/>
    <property type="evidence" value="ECO:0007669"/>
    <property type="project" value="UniProtKB-KW"/>
</dbReference>
<organism evidence="3 4">
    <name type="scientific">Microterricola viridarii</name>
    <dbReference type="NCBI Taxonomy" id="412690"/>
    <lineage>
        <taxon>Bacteria</taxon>
        <taxon>Bacillati</taxon>
        <taxon>Actinomycetota</taxon>
        <taxon>Actinomycetes</taxon>
        <taxon>Micrococcales</taxon>
        <taxon>Microbacteriaceae</taxon>
        <taxon>Microterricola</taxon>
    </lineage>
</organism>
<dbReference type="Proteomes" id="UP000058305">
    <property type="component" value="Chromosome"/>
</dbReference>
<keyword evidence="1" id="KW-0378">Hydrolase</keyword>
<dbReference type="KEGG" id="mvd:AWU67_08600"/>
<dbReference type="OrthoDB" id="9806150at2"/>
<dbReference type="Pfam" id="PF00293">
    <property type="entry name" value="NUDIX"/>
    <property type="match status" value="1"/>
</dbReference>
<dbReference type="RefSeq" id="WP_067227921.1">
    <property type="nucleotide sequence ID" value="NZ_CP014145.1"/>
</dbReference>
<dbReference type="AlphaFoldDB" id="A0A0X8E3K7"/>
<name>A0A0X8E3K7_9MICO</name>
<proteinExistence type="predicted"/>
<dbReference type="GO" id="GO:0006753">
    <property type="term" value="P:nucleoside phosphate metabolic process"/>
    <property type="evidence" value="ECO:0007669"/>
    <property type="project" value="TreeGrafter"/>
</dbReference>
<evidence type="ECO:0000313" key="4">
    <source>
        <dbReference type="Proteomes" id="UP000058305"/>
    </source>
</evidence>
<feature type="domain" description="Nudix hydrolase" evidence="2">
    <location>
        <begin position="51"/>
        <end position="189"/>
    </location>
</feature>
<dbReference type="PANTHER" id="PTHR11839:SF31">
    <property type="entry name" value="ADP-RIBOSE PYROPHOSPHATASE"/>
    <property type="match status" value="1"/>
</dbReference>
<dbReference type="SUPFAM" id="SSF55811">
    <property type="entry name" value="Nudix"/>
    <property type="match status" value="1"/>
</dbReference>
<dbReference type="InterPro" id="IPR015797">
    <property type="entry name" value="NUDIX_hydrolase-like_dom_sf"/>
</dbReference>
<dbReference type="GO" id="GO:0005829">
    <property type="term" value="C:cytosol"/>
    <property type="evidence" value="ECO:0007669"/>
    <property type="project" value="TreeGrafter"/>
</dbReference>
<reference evidence="3 4" key="1">
    <citation type="journal article" date="2016" name="J. Biotechnol.">
        <title>First complete genome sequence of a species in the genus Microterricola, an extremophilic cold active enzyme producing bacterial strain ERGS5:02 isolated from Sikkim Himalaya.</title>
        <authorList>
            <person name="Himanshu"/>
            <person name="Swarnkar M.K."/>
            <person name="Singh D."/>
            <person name="Kumar R."/>
        </authorList>
    </citation>
    <scope>NUCLEOTIDE SEQUENCE [LARGE SCALE GENOMIC DNA]</scope>
    <source>
        <strain evidence="3 4">ERGS5:02</strain>
    </source>
</reference>
<dbReference type="EMBL" id="CP014145">
    <property type="protein sequence ID" value="AMB58917.1"/>
    <property type="molecule type" value="Genomic_DNA"/>
</dbReference>